<dbReference type="EMBL" id="MTKT01003794">
    <property type="protein sequence ID" value="OWM74234.1"/>
    <property type="molecule type" value="Genomic_DNA"/>
</dbReference>
<accession>A0A218WN20</accession>
<comment type="caution">
    <text evidence="1">The sequence shown here is derived from an EMBL/GenBank/DDBJ whole genome shotgun (WGS) entry which is preliminary data.</text>
</comment>
<dbReference type="AlphaFoldDB" id="A0A218WN20"/>
<reference evidence="2" key="1">
    <citation type="journal article" date="2017" name="Plant J.">
        <title>The pomegranate (Punica granatum L.) genome and the genomics of punicalagin biosynthesis.</title>
        <authorList>
            <person name="Qin G."/>
            <person name="Xu C."/>
            <person name="Ming R."/>
            <person name="Tang H."/>
            <person name="Guyot R."/>
            <person name="Kramer E.M."/>
            <person name="Hu Y."/>
            <person name="Yi X."/>
            <person name="Qi Y."/>
            <person name="Xu X."/>
            <person name="Gao Z."/>
            <person name="Pan H."/>
            <person name="Jian J."/>
            <person name="Tian Y."/>
            <person name="Yue Z."/>
            <person name="Xu Y."/>
        </authorList>
    </citation>
    <scope>NUCLEOTIDE SEQUENCE [LARGE SCALE GENOMIC DNA]</scope>
    <source>
        <strain evidence="2">cv. Dabenzi</strain>
    </source>
</reference>
<protein>
    <submittedName>
        <fullName evidence="1">Uncharacterized protein</fullName>
    </submittedName>
</protein>
<proteinExistence type="predicted"/>
<dbReference type="Proteomes" id="UP000197138">
    <property type="component" value="Unassembled WGS sequence"/>
</dbReference>
<gene>
    <name evidence="1" type="ORF">CDL15_Pgr008547</name>
</gene>
<name>A0A218WN20_PUNGR</name>
<organism evidence="1 2">
    <name type="scientific">Punica granatum</name>
    <name type="common">Pomegranate</name>
    <dbReference type="NCBI Taxonomy" id="22663"/>
    <lineage>
        <taxon>Eukaryota</taxon>
        <taxon>Viridiplantae</taxon>
        <taxon>Streptophyta</taxon>
        <taxon>Embryophyta</taxon>
        <taxon>Tracheophyta</taxon>
        <taxon>Spermatophyta</taxon>
        <taxon>Magnoliopsida</taxon>
        <taxon>eudicotyledons</taxon>
        <taxon>Gunneridae</taxon>
        <taxon>Pentapetalae</taxon>
        <taxon>rosids</taxon>
        <taxon>malvids</taxon>
        <taxon>Myrtales</taxon>
        <taxon>Lythraceae</taxon>
        <taxon>Punica</taxon>
    </lineage>
</organism>
<sequence>MSTPASEWESLYHRNGDGQGVVLKCGSERQEASSELGDVNEFEIHKVAMARGGANEEAGGAIAPPEL</sequence>
<evidence type="ECO:0000313" key="1">
    <source>
        <dbReference type="EMBL" id="OWM74234.1"/>
    </source>
</evidence>
<evidence type="ECO:0000313" key="2">
    <source>
        <dbReference type="Proteomes" id="UP000197138"/>
    </source>
</evidence>